<proteinExistence type="predicted"/>
<protein>
    <submittedName>
        <fullName evidence="1">Uncharacterized protein</fullName>
    </submittedName>
</protein>
<sequence length="269" mass="31949">MNIKIMTLKQLRLRDSGCPFLTDKGQLRVQVEWEESYLLFQATYHKYDDVSRTHNYQMRRTPTVVDIYMCVFVNNTTEGFFAQNRLISIKPQVTNTIEYHLTNPNQEIYYGLIEDNLNPIIVYNNYLIRKPNGNIILIKYNYRKLNFYCIDCLLFKIRAQLIIVNGSKYFLSNIINGQKIIILSSVLNIFYCTRNILINRPKNKFHKLKGNLAQNLSARKIKLKNSKNIKRKKERMKKTKKNQVDEKFTEQRLLDKKTFKNTPSMKTIL</sequence>
<comment type="caution">
    <text evidence="1">The sequence shown here is derived from an EMBL/GenBank/DDBJ whole genome shotgun (WGS) entry which is preliminary data.</text>
</comment>
<dbReference type="Proteomes" id="UP000475862">
    <property type="component" value="Unassembled WGS sequence"/>
</dbReference>
<evidence type="ECO:0000313" key="2">
    <source>
        <dbReference type="Proteomes" id="UP000475862"/>
    </source>
</evidence>
<keyword evidence="2" id="KW-1185">Reference proteome</keyword>
<name>A0A6G0TLA4_APHGL</name>
<gene>
    <name evidence="1" type="ORF">AGLY_008221</name>
</gene>
<evidence type="ECO:0000313" key="1">
    <source>
        <dbReference type="EMBL" id="KAE9534929.1"/>
    </source>
</evidence>
<dbReference type="EMBL" id="VYZN01000027">
    <property type="protein sequence ID" value="KAE9534929.1"/>
    <property type="molecule type" value="Genomic_DNA"/>
</dbReference>
<dbReference type="OrthoDB" id="10035275at2759"/>
<organism evidence="1 2">
    <name type="scientific">Aphis glycines</name>
    <name type="common">Soybean aphid</name>
    <dbReference type="NCBI Taxonomy" id="307491"/>
    <lineage>
        <taxon>Eukaryota</taxon>
        <taxon>Metazoa</taxon>
        <taxon>Ecdysozoa</taxon>
        <taxon>Arthropoda</taxon>
        <taxon>Hexapoda</taxon>
        <taxon>Insecta</taxon>
        <taxon>Pterygota</taxon>
        <taxon>Neoptera</taxon>
        <taxon>Paraneoptera</taxon>
        <taxon>Hemiptera</taxon>
        <taxon>Sternorrhyncha</taxon>
        <taxon>Aphidomorpha</taxon>
        <taxon>Aphidoidea</taxon>
        <taxon>Aphididae</taxon>
        <taxon>Aphidini</taxon>
        <taxon>Aphis</taxon>
        <taxon>Aphis</taxon>
    </lineage>
</organism>
<dbReference type="AlphaFoldDB" id="A0A6G0TLA4"/>
<reference evidence="1 2" key="1">
    <citation type="submission" date="2019-08" db="EMBL/GenBank/DDBJ databases">
        <title>The genome of the soybean aphid Biotype 1, its phylome, world population structure and adaptation to the North American continent.</title>
        <authorList>
            <person name="Giordano R."/>
            <person name="Donthu R.K."/>
            <person name="Hernandez A.G."/>
            <person name="Wright C.L."/>
            <person name="Zimin A.V."/>
        </authorList>
    </citation>
    <scope>NUCLEOTIDE SEQUENCE [LARGE SCALE GENOMIC DNA]</scope>
    <source>
        <tissue evidence="1">Whole aphids</tissue>
    </source>
</reference>
<accession>A0A6G0TLA4</accession>